<dbReference type="NCBIfam" id="TIGR01346">
    <property type="entry name" value="isocit_lyase"/>
    <property type="match status" value="1"/>
</dbReference>
<evidence type="ECO:0000256" key="1">
    <source>
        <dbReference type="ARBA" id="ARBA00001050"/>
    </source>
</evidence>
<comment type="catalytic activity">
    <reaction evidence="1">
        <text>(2S,3R)-3-hydroxybutane-1,2,3-tricarboxylate = pyruvate + succinate</text>
        <dbReference type="Rhea" id="RHEA:16809"/>
        <dbReference type="ChEBI" id="CHEBI:15361"/>
        <dbReference type="ChEBI" id="CHEBI:30031"/>
        <dbReference type="ChEBI" id="CHEBI:57429"/>
        <dbReference type="EC" id="4.1.3.30"/>
    </reaction>
</comment>
<comment type="similarity">
    <text evidence="2">Belongs to the isocitrate lyase/PEP mutase superfamily. Isocitrate lyase family.</text>
</comment>
<dbReference type="CDD" id="cd00377">
    <property type="entry name" value="ICL_PEPM"/>
    <property type="match status" value="1"/>
</dbReference>
<keyword evidence="7" id="KW-0479">Metal-binding</keyword>
<dbReference type="GO" id="GO:0004451">
    <property type="term" value="F:isocitrate lyase activity"/>
    <property type="evidence" value="ECO:0007669"/>
    <property type="project" value="InterPro"/>
</dbReference>
<reference evidence="8 9" key="1">
    <citation type="journal article" date="2016" name="Genome Biol. Evol.">
        <title>Divergent and convergent evolution of fungal pathogenicity.</title>
        <authorList>
            <person name="Shang Y."/>
            <person name="Xiao G."/>
            <person name="Zheng P."/>
            <person name="Cen K."/>
            <person name="Zhan S."/>
            <person name="Wang C."/>
        </authorList>
    </citation>
    <scope>NUCLEOTIDE SEQUENCE [LARGE SCALE GENOMIC DNA]</scope>
    <source>
        <strain evidence="8 9">RCEF 264</strain>
    </source>
</reference>
<dbReference type="OrthoDB" id="4078635at2759"/>
<evidence type="ECO:0000313" key="8">
    <source>
        <dbReference type="EMBL" id="OAA60296.1"/>
    </source>
</evidence>
<feature type="binding site" evidence="6">
    <location>
        <begin position="281"/>
        <end position="282"/>
    </location>
    <ligand>
        <name>substrate</name>
    </ligand>
</feature>
<evidence type="ECO:0000256" key="7">
    <source>
        <dbReference type="PIRSR" id="PIRSR001362-3"/>
    </source>
</evidence>
<keyword evidence="4 8" id="KW-0456">Lyase</keyword>
<dbReference type="EC" id="4.1.3.30" evidence="3"/>
<protein>
    <recommendedName>
        <fullName evidence="3">methylisocitrate lyase</fullName>
        <ecNumber evidence="3">4.1.3.30</ecNumber>
    </recommendedName>
</protein>
<dbReference type="PANTHER" id="PTHR21631">
    <property type="entry name" value="ISOCITRATE LYASE/MALATE SYNTHASE"/>
    <property type="match status" value="1"/>
</dbReference>
<dbReference type="GO" id="GO:0046872">
    <property type="term" value="F:metal ion binding"/>
    <property type="evidence" value="ECO:0007669"/>
    <property type="project" value="UniProtKB-KW"/>
</dbReference>
<dbReference type="Gene3D" id="3.20.20.60">
    <property type="entry name" value="Phosphoenolpyruvate-binding domains"/>
    <property type="match status" value="1"/>
</dbReference>
<evidence type="ECO:0000256" key="4">
    <source>
        <dbReference type="ARBA" id="ARBA00023239"/>
    </source>
</evidence>
<evidence type="ECO:0000256" key="6">
    <source>
        <dbReference type="PIRSR" id="PIRSR001362-2"/>
    </source>
</evidence>
<dbReference type="AlphaFoldDB" id="A0A167T7G0"/>
<comment type="cofactor">
    <cofactor evidence="7">
        <name>Mg(2+)</name>
        <dbReference type="ChEBI" id="CHEBI:18420"/>
    </cofactor>
    <text evidence="7">Can also use Mn(2+) ion.</text>
</comment>
<feature type="binding site" evidence="6">
    <location>
        <begin position="502"/>
        <end position="506"/>
    </location>
    <ligand>
        <name>substrate</name>
    </ligand>
</feature>
<dbReference type="InterPro" id="IPR040442">
    <property type="entry name" value="Pyrv_kinase-like_dom_sf"/>
</dbReference>
<dbReference type="GO" id="GO:0019629">
    <property type="term" value="P:propionate catabolic process, 2-methylcitrate cycle"/>
    <property type="evidence" value="ECO:0007669"/>
    <property type="project" value="EnsemblFungi"/>
</dbReference>
<keyword evidence="9" id="KW-1185">Reference proteome</keyword>
<dbReference type="InterPro" id="IPR039556">
    <property type="entry name" value="ICL/PEPM"/>
</dbReference>
<gene>
    <name evidence="8" type="ORF">SPI_05420</name>
</gene>
<dbReference type="STRING" id="1081102.A0A167T7G0"/>
<dbReference type="PANTHER" id="PTHR21631:SF13">
    <property type="entry name" value="MITOCHONDRIAL 2-METHYLISOCITRATE LYASE ICL2"/>
    <property type="match status" value="1"/>
</dbReference>
<evidence type="ECO:0000256" key="5">
    <source>
        <dbReference type="PIRSR" id="PIRSR001362-1"/>
    </source>
</evidence>
<feature type="binding site" evidence="6">
    <location>
        <begin position="171"/>
        <end position="173"/>
    </location>
    <ligand>
        <name>substrate</name>
    </ligand>
</feature>
<dbReference type="GO" id="GO:0005759">
    <property type="term" value="C:mitochondrial matrix"/>
    <property type="evidence" value="ECO:0007669"/>
    <property type="project" value="EnsemblFungi"/>
</dbReference>
<dbReference type="Gene3D" id="1.10.10.850">
    <property type="match status" value="1"/>
</dbReference>
<dbReference type="InterPro" id="IPR006254">
    <property type="entry name" value="Isocitrate_lyase"/>
</dbReference>
<feature type="binding site" evidence="6">
    <location>
        <position position="317"/>
    </location>
    <ligand>
        <name>substrate</name>
    </ligand>
</feature>
<dbReference type="FunFam" id="1.10.10.850:FF:000001">
    <property type="entry name" value="Isocitrate lyase"/>
    <property type="match status" value="1"/>
</dbReference>
<dbReference type="Proteomes" id="UP000076874">
    <property type="component" value="Unassembled WGS sequence"/>
</dbReference>
<organism evidence="8 9">
    <name type="scientific">Niveomyces insectorum RCEF 264</name>
    <dbReference type="NCBI Taxonomy" id="1081102"/>
    <lineage>
        <taxon>Eukaryota</taxon>
        <taxon>Fungi</taxon>
        <taxon>Dikarya</taxon>
        <taxon>Ascomycota</taxon>
        <taxon>Pezizomycotina</taxon>
        <taxon>Sordariomycetes</taxon>
        <taxon>Hypocreomycetidae</taxon>
        <taxon>Hypocreales</taxon>
        <taxon>Cordycipitaceae</taxon>
        <taxon>Niveomyces</taxon>
    </lineage>
</organism>
<dbReference type="PROSITE" id="PS00161">
    <property type="entry name" value="ISOCITRATE_LYASE"/>
    <property type="match status" value="1"/>
</dbReference>
<comment type="caution">
    <text evidence="8">The sequence shown here is derived from an EMBL/GenBank/DDBJ whole genome shotgun (WGS) entry which is preliminary data.</text>
</comment>
<evidence type="ECO:0000256" key="2">
    <source>
        <dbReference type="ARBA" id="ARBA00005704"/>
    </source>
</evidence>
<dbReference type="SUPFAM" id="SSF51621">
    <property type="entry name" value="Phosphoenolpyruvate/pyruvate domain"/>
    <property type="match status" value="1"/>
</dbReference>
<sequence>MLRRAVTHAAIPRTSPAIVFRASAVIRRPWSRSAVPLPATTVPRRTMASSALPPVNPPLSRALASDAFQLVPDLEKAGAAEDALYEQQLKEVEAWWATPRFAGIKRPYSVADVVSKRGSQVQSYPSSTMARKLWNLIREREAKGEPIHTLGAIDPVQMTQQAPHQEVLYISGWACSSVLTTTNEVSPDFGDYPYNTVPNQVQRMAKAQSMHDRKQWDARRKLTPAERAATPYIDYLRPIVADGDTGHGGLSAVLKLAKLFAENGAAAVHFEDQLHGGKKCGHLAGKVLVPTGDHINRLVAARFQWDVMGTETLVLARTDSESGKLISSAIDVRDHEFILGVADPTVTPLAETLQDMEAKGASGAEIDAFEAAWVKETKLVTFDEAAVAHLRAEGVAEADVAAYEAAVAANRDMGITQRRALANQYAAAKSSREVYFSWDVPRTREGYYHFRAGMPAATKRALAFAPYADLLWVETGDPSVEVARALGRAVRAANPGKGLVYNLSPSFNWMAHGFTEATLRSFIWDIAKEGFVLQLVSLAGLHTTATATCSLAQAFKKDGMLAYVNLVQRPEKEIGCDVLTHQKWSGASYIDGILGAIQSGSSGSKSMGDGNTEGQFE</sequence>
<dbReference type="GO" id="GO:0046421">
    <property type="term" value="F:methylisocitrate lyase activity"/>
    <property type="evidence" value="ECO:0007669"/>
    <property type="project" value="UniProtKB-EC"/>
</dbReference>
<dbReference type="InterPro" id="IPR015813">
    <property type="entry name" value="Pyrv/PenolPyrv_kinase-like_dom"/>
</dbReference>
<accession>A0A167T7G0</accession>
<evidence type="ECO:0000313" key="9">
    <source>
        <dbReference type="Proteomes" id="UP000076874"/>
    </source>
</evidence>
<dbReference type="PIRSF" id="PIRSF001362">
    <property type="entry name" value="Isocit_lyase"/>
    <property type="match status" value="1"/>
</dbReference>
<dbReference type="InterPro" id="IPR018523">
    <property type="entry name" value="Isocitrate_lyase_ph_CS"/>
</dbReference>
<keyword evidence="7" id="KW-0460">Magnesium</keyword>
<dbReference type="Pfam" id="PF00463">
    <property type="entry name" value="ICL"/>
    <property type="match status" value="1"/>
</dbReference>
<proteinExistence type="inferred from homology"/>
<feature type="active site" description="Proton acceptor" evidence="5">
    <location>
        <position position="280"/>
    </location>
</feature>
<feature type="binding site" evidence="7">
    <location>
        <position position="242"/>
    </location>
    <ligand>
        <name>Mg(2+)</name>
        <dbReference type="ChEBI" id="CHEBI:18420"/>
    </ligand>
</feature>
<dbReference type="EMBL" id="AZHD01000009">
    <property type="protein sequence ID" value="OAA60296.1"/>
    <property type="molecule type" value="Genomic_DNA"/>
</dbReference>
<name>A0A167T7G0_9HYPO</name>
<feature type="binding site" evidence="6">
    <location>
        <position position="537"/>
    </location>
    <ligand>
        <name>substrate</name>
    </ligand>
</feature>
<evidence type="ECO:0000256" key="3">
    <source>
        <dbReference type="ARBA" id="ARBA00012260"/>
    </source>
</evidence>